<accession>A0A6C0KI46</accession>
<reference evidence="2" key="1">
    <citation type="journal article" date="2020" name="Nature">
        <title>Giant virus diversity and host interactions through global metagenomics.</title>
        <authorList>
            <person name="Schulz F."/>
            <person name="Roux S."/>
            <person name="Paez-Espino D."/>
            <person name="Jungbluth S."/>
            <person name="Walsh D.A."/>
            <person name="Denef V.J."/>
            <person name="McMahon K.D."/>
            <person name="Konstantinidis K.T."/>
            <person name="Eloe-Fadrosh E.A."/>
            <person name="Kyrpides N.C."/>
            <person name="Woyke T."/>
        </authorList>
    </citation>
    <scope>NUCLEOTIDE SEQUENCE</scope>
    <source>
        <strain evidence="2">GVMAG-S-3300012919-55</strain>
    </source>
</reference>
<feature type="region of interest" description="Disordered" evidence="1">
    <location>
        <begin position="1"/>
        <end position="23"/>
    </location>
</feature>
<dbReference type="EMBL" id="MN740917">
    <property type="protein sequence ID" value="QHU17672.1"/>
    <property type="molecule type" value="Genomic_DNA"/>
</dbReference>
<proteinExistence type="predicted"/>
<dbReference type="AlphaFoldDB" id="A0A6C0KI46"/>
<organism evidence="2">
    <name type="scientific">viral metagenome</name>
    <dbReference type="NCBI Taxonomy" id="1070528"/>
    <lineage>
        <taxon>unclassified sequences</taxon>
        <taxon>metagenomes</taxon>
        <taxon>organismal metagenomes</taxon>
    </lineage>
</organism>
<name>A0A6C0KI46_9ZZZZ</name>
<feature type="compositionally biased region" description="Basic residues" evidence="1">
    <location>
        <begin position="11"/>
        <end position="23"/>
    </location>
</feature>
<protein>
    <submittedName>
        <fullName evidence="2">Uncharacterized protein</fullName>
    </submittedName>
</protein>
<sequence length="153" mass="17912">MPPIVSPLAGKKNRRSTNKHRTKKKIGGMNAEINIQRRLRNKNKVVPYDLLVLIQGYTNDIESKILSKDKTNVEDTIVVQLNKLLLKIDRVNINFKAFILENNHMSDDEIMNNKQFNDFIKSATQIQDDFNQLKNDSNYSNFFVENIGHRFRY</sequence>
<evidence type="ECO:0000256" key="1">
    <source>
        <dbReference type="SAM" id="MobiDB-lite"/>
    </source>
</evidence>
<evidence type="ECO:0000313" key="2">
    <source>
        <dbReference type="EMBL" id="QHU17672.1"/>
    </source>
</evidence>